<dbReference type="InterPro" id="IPR016155">
    <property type="entry name" value="Mopterin_synth/thiamin_S_b"/>
</dbReference>
<protein>
    <recommendedName>
        <fullName evidence="5">Molybdopterin synthase sulfur carrier subunit</fullName>
    </recommendedName>
    <alternativeName>
        <fullName evidence="5">Molybdenum cofactor synthesis protein 2 small subunit</fullName>
    </alternativeName>
    <alternativeName>
        <fullName evidence="5">Molybdenum cofactor synthesis protein 2A</fullName>
        <shortName evidence="5">MOCS2A</shortName>
    </alternativeName>
    <alternativeName>
        <fullName evidence="5">Sulfur carrier protein MOCS2A</fullName>
    </alternativeName>
</protein>
<dbReference type="InterPro" id="IPR044672">
    <property type="entry name" value="MOCS2A"/>
</dbReference>
<comment type="caution">
    <text evidence="6">The sequence shown here is derived from an EMBL/GenBank/DDBJ whole genome shotgun (WGS) entry which is preliminary data.</text>
</comment>
<feature type="modified residue" description="1-thioglycine; alternate" evidence="5">
    <location>
        <position position="95"/>
    </location>
</feature>
<dbReference type="EMBL" id="MLYV02000712">
    <property type="protein sequence ID" value="PSR79048.1"/>
    <property type="molecule type" value="Genomic_DNA"/>
</dbReference>
<comment type="pathway">
    <text evidence="5">Cofactor biosynthesis; molybdopterin biosynthesis.</text>
</comment>
<keyword evidence="2 5" id="KW-0597">Phosphoprotein</keyword>
<organism evidence="6 7">
    <name type="scientific">Hermanssonia centrifuga</name>
    <dbReference type="NCBI Taxonomy" id="98765"/>
    <lineage>
        <taxon>Eukaryota</taxon>
        <taxon>Fungi</taxon>
        <taxon>Dikarya</taxon>
        <taxon>Basidiomycota</taxon>
        <taxon>Agaricomycotina</taxon>
        <taxon>Agaricomycetes</taxon>
        <taxon>Polyporales</taxon>
        <taxon>Meruliaceae</taxon>
        <taxon>Hermanssonia</taxon>
    </lineage>
</organism>
<dbReference type="HAMAP" id="MF_03051">
    <property type="entry name" value="MOCS2A"/>
    <property type="match status" value="1"/>
</dbReference>
<comment type="subcellular location">
    <subcellularLocation>
        <location evidence="5">Cytoplasm</location>
    </subcellularLocation>
</comment>
<dbReference type="Pfam" id="PF02597">
    <property type="entry name" value="ThiS"/>
    <property type="match status" value="1"/>
</dbReference>
<gene>
    <name evidence="6" type="ORF">PHLCEN_2v7235</name>
</gene>
<dbReference type="GO" id="GO:1990133">
    <property type="term" value="C:molybdopterin adenylyltransferase complex"/>
    <property type="evidence" value="ECO:0007669"/>
    <property type="project" value="TreeGrafter"/>
</dbReference>
<evidence type="ECO:0000256" key="2">
    <source>
        <dbReference type="ARBA" id="ARBA00022553"/>
    </source>
</evidence>
<keyword evidence="7" id="KW-1185">Reference proteome</keyword>
<evidence type="ECO:0000313" key="6">
    <source>
        <dbReference type="EMBL" id="PSR79048.1"/>
    </source>
</evidence>
<dbReference type="InterPro" id="IPR012675">
    <property type="entry name" value="Beta-grasp_dom_sf"/>
</dbReference>
<feature type="modified residue" description="Glycyl adenylate; alternate" evidence="5">
    <location>
        <position position="95"/>
    </location>
</feature>
<comment type="subunit">
    <text evidence="5">Heterotetramer; composed of 2 small (MOCS2A) and 2 large (MOCS2B) subunits.</text>
</comment>
<evidence type="ECO:0000256" key="5">
    <source>
        <dbReference type="HAMAP-Rule" id="MF_03051"/>
    </source>
</evidence>
<proteinExistence type="inferred from homology"/>
<dbReference type="PANTHER" id="PTHR33359:SF1">
    <property type="entry name" value="MOLYBDOPTERIN SYNTHASE SULFUR CARRIER SUBUNIT"/>
    <property type="match status" value="1"/>
</dbReference>
<evidence type="ECO:0000256" key="4">
    <source>
        <dbReference type="ARBA" id="ARBA00023150"/>
    </source>
</evidence>
<dbReference type="GO" id="GO:0006777">
    <property type="term" value="P:Mo-molybdopterin cofactor biosynthetic process"/>
    <property type="evidence" value="ECO:0007669"/>
    <property type="project" value="UniProtKB-UniRule"/>
</dbReference>
<dbReference type="AlphaFoldDB" id="A0A2R6NX95"/>
<dbReference type="STRING" id="98765.A0A2R6NX95"/>
<name>A0A2R6NX95_9APHY</name>
<dbReference type="GO" id="GO:0000166">
    <property type="term" value="F:nucleotide binding"/>
    <property type="evidence" value="ECO:0007669"/>
    <property type="project" value="UniProtKB-KW"/>
</dbReference>
<dbReference type="InterPro" id="IPR028887">
    <property type="entry name" value="MOCS2A_euk"/>
</dbReference>
<evidence type="ECO:0000256" key="3">
    <source>
        <dbReference type="ARBA" id="ARBA00022741"/>
    </source>
</evidence>
<sequence length="95" mass="9787">MSPTHHLQPQITVLYFAAASTATGLTSEAVPLPSGTPFPLSSLAEVLASRHPDTGLDRVLASSQWSVDAEMVDDPESVSLKGGEEVAVICPVSGG</sequence>
<comment type="PTM">
    <text evidence="5">C-terminal thiocarboxylation occurs in 2 steps, it is first acyl-adenylated (-COAMP) via the hesA/moeB/thiF part of UBA4, then thiocarboxylated (-COSH) via the rhodanese domain of UBA4.</text>
</comment>
<keyword evidence="1 5" id="KW-0963">Cytoplasm</keyword>
<dbReference type="PANTHER" id="PTHR33359">
    <property type="entry name" value="MOLYBDOPTERIN SYNTHASE SULFUR CARRIER SUBUNIT"/>
    <property type="match status" value="1"/>
</dbReference>
<keyword evidence="3 5" id="KW-0547">Nucleotide-binding</keyword>
<dbReference type="CDD" id="cd00754">
    <property type="entry name" value="Ubl_MoaD"/>
    <property type="match status" value="1"/>
</dbReference>
<dbReference type="GO" id="GO:0030366">
    <property type="term" value="F:molybdopterin synthase activity"/>
    <property type="evidence" value="ECO:0007669"/>
    <property type="project" value="UniProtKB-UniRule"/>
</dbReference>
<dbReference type="OrthoDB" id="5595860at2759"/>
<dbReference type="UniPathway" id="UPA00344"/>
<dbReference type="Gene3D" id="3.10.20.30">
    <property type="match status" value="1"/>
</dbReference>
<dbReference type="GO" id="GO:1990140">
    <property type="term" value="C:molybdopterin synthase complex"/>
    <property type="evidence" value="ECO:0007669"/>
    <property type="project" value="UniProtKB-UniRule"/>
</dbReference>
<keyword evidence="4 5" id="KW-0501">Molybdenum cofactor biosynthesis</keyword>
<reference evidence="6 7" key="1">
    <citation type="submission" date="2018-02" db="EMBL/GenBank/DDBJ databases">
        <title>Genome sequence of the basidiomycete white-rot fungus Phlebia centrifuga.</title>
        <authorList>
            <person name="Granchi Z."/>
            <person name="Peng M."/>
            <person name="de Vries R.P."/>
            <person name="Hilden K."/>
            <person name="Makela M.R."/>
            <person name="Grigoriev I."/>
            <person name="Riley R."/>
        </authorList>
    </citation>
    <scope>NUCLEOTIDE SEQUENCE [LARGE SCALE GENOMIC DNA]</scope>
    <source>
        <strain evidence="6 7">FBCC195</strain>
    </source>
</reference>
<evidence type="ECO:0000313" key="7">
    <source>
        <dbReference type="Proteomes" id="UP000186601"/>
    </source>
</evidence>
<dbReference type="Proteomes" id="UP000186601">
    <property type="component" value="Unassembled WGS sequence"/>
</dbReference>
<comment type="function">
    <text evidence="5">Acts as a sulfur carrier required for molybdopterin biosynthesis. Component of the molybdopterin synthase complex that catalyzes the conversion of precursor Z into molybdopterin by mediating the incorporation of 2 sulfur atoms into precursor Z to generate a dithiolene group. In the complex, serves as sulfur donor by being thiocarboxylated (-COSH) at its C-terminus by UBA4. After interaction with MOCS2B, the sulfur is then transferred to precursor Z to form molybdopterin.</text>
</comment>
<accession>A0A2R6NX95</accession>
<evidence type="ECO:0000256" key="1">
    <source>
        <dbReference type="ARBA" id="ARBA00022490"/>
    </source>
</evidence>
<dbReference type="SUPFAM" id="SSF54285">
    <property type="entry name" value="MoaD/ThiS"/>
    <property type="match status" value="1"/>
</dbReference>
<comment type="similarity">
    <text evidence="5">Belongs to the MoaD family. MOCS2A subfamily.</text>
</comment>
<dbReference type="InterPro" id="IPR003749">
    <property type="entry name" value="ThiS/MoaD-like"/>
</dbReference>